<feature type="compositionally biased region" description="Polar residues" evidence="1">
    <location>
        <begin position="192"/>
        <end position="201"/>
    </location>
</feature>
<reference evidence="3" key="1">
    <citation type="submission" date="2019-12" db="EMBL/GenBank/DDBJ databases">
        <title>Genome sequencing and annotation of Brassica cretica.</title>
        <authorList>
            <person name="Studholme D.J."/>
            <person name="Sarris P.F."/>
        </authorList>
    </citation>
    <scope>NUCLEOTIDE SEQUENCE</scope>
    <source>
        <strain evidence="3">PFS-102/07</strain>
        <tissue evidence="3">Leaf</tissue>
    </source>
</reference>
<evidence type="ECO:0000256" key="2">
    <source>
        <dbReference type="SAM" id="Phobius"/>
    </source>
</evidence>
<feature type="region of interest" description="Disordered" evidence="1">
    <location>
        <begin position="152"/>
        <end position="201"/>
    </location>
</feature>
<keyword evidence="2" id="KW-0472">Membrane</keyword>
<feature type="region of interest" description="Disordered" evidence="1">
    <location>
        <begin position="78"/>
        <end position="110"/>
    </location>
</feature>
<feature type="transmembrane region" description="Helical" evidence="2">
    <location>
        <begin position="26"/>
        <end position="46"/>
    </location>
</feature>
<dbReference type="EMBL" id="QGKY02001250">
    <property type="protein sequence ID" value="KAF2562716.1"/>
    <property type="molecule type" value="Genomic_DNA"/>
</dbReference>
<proteinExistence type="predicted"/>
<name>A0A8S9I141_BRACR</name>
<keyword evidence="2" id="KW-1133">Transmembrane helix</keyword>
<keyword evidence="2" id="KW-0812">Transmembrane</keyword>
<organism evidence="3">
    <name type="scientific">Brassica cretica</name>
    <name type="common">Mustard</name>
    <dbReference type="NCBI Taxonomy" id="69181"/>
    <lineage>
        <taxon>Eukaryota</taxon>
        <taxon>Viridiplantae</taxon>
        <taxon>Streptophyta</taxon>
        <taxon>Embryophyta</taxon>
        <taxon>Tracheophyta</taxon>
        <taxon>Spermatophyta</taxon>
        <taxon>Magnoliopsida</taxon>
        <taxon>eudicotyledons</taxon>
        <taxon>Gunneridae</taxon>
        <taxon>Pentapetalae</taxon>
        <taxon>rosids</taxon>
        <taxon>malvids</taxon>
        <taxon>Brassicales</taxon>
        <taxon>Brassicaceae</taxon>
        <taxon>Brassiceae</taxon>
        <taxon>Brassica</taxon>
    </lineage>
</organism>
<protein>
    <submittedName>
        <fullName evidence="3">Uncharacterized protein</fullName>
    </submittedName>
</protein>
<gene>
    <name evidence="3" type="ORF">F2Q70_00014264</name>
</gene>
<evidence type="ECO:0000313" key="3">
    <source>
        <dbReference type="EMBL" id="KAF2562716.1"/>
    </source>
</evidence>
<evidence type="ECO:0000256" key="1">
    <source>
        <dbReference type="SAM" id="MobiDB-lite"/>
    </source>
</evidence>
<accession>A0A8S9I141</accession>
<dbReference type="AlphaFoldDB" id="A0A8S9I141"/>
<sequence>MDLVDQFETNLPNDSLALTNNDSTQWSVGTGLLVLLHLFVPSFWSVGTATSVRAKFFVLNEKITIKEIIDSTLETNTVEGVGSGKETTQQQEVDNEAVEKADTSDEVGVDEANNWSLVSPEKVGRSPVATPRGNQREDFHIFVSKFAVLSVDGQEEEQEEEGEIKGPGFQLSDAAFPALETSTKVDKERSVDNQSVVEAAC</sequence>
<comment type="caution">
    <text evidence="3">The sequence shown here is derived from an EMBL/GenBank/DDBJ whole genome shotgun (WGS) entry which is preliminary data.</text>
</comment>
<feature type="compositionally biased region" description="Acidic residues" evidence="1">
    <location>
        <begin position="153"/>
        <end position="162"/>
    </location>
</feature>